<evidence type="ECO:0000256" key="1">
    <source>
        <dbReference type="ARBA" id="ARBA00007867"/>
    </source>
</evidence>
<evidence type="ECO:0000313" key="7">
    <source>
        <dbReference type="EnsemblPlants" id="KRH05101"/>
    </source>
</evidence>
<organism evidence="7">
    <name type="scientific">Glycine max</name>
    <name type="common">Soybean</name>
    <name type="synonym">Glycine hispida</name>
    <dbReference type="NCBI Taxonomy" id="3847"/>
    <lineage>
        <taxon>Eukaryota</taxon>
        <taxon>Viridiplantae</taxon>
        <taxon>Streptophyta</taxon>
        <taxon>Embryophyta</taxon>
        <taxon>Tracheophyta</taxon>
        <taxon>Spermatophyta</taxon>
        <taxon>Magnoliopsida</taxon>
        <taxon>eudicotyledons</taxon>
        <taxon>Gunneridae</taxon>
        <taxon>Pentapetalae</taxon>
        <taxon>rosids</taxon>
        <taxon>fabids</taxon>
        <taxon>Fabales</taxon>
        <taxon>Fabaceae</taxon>
        <taxon>Papilionoideae</taxon>
        <taxon>50 kb inversion clade</taxon>
        <taxon>NPAAA clade</taxon>
        <taxon>indigoferoid/millettioid clade</taxon>
        <taxon>Phaseoleae</taxon>
        <taxon>Glycine</taxon>
        <taxon>Glycine subgen. Soja</taxon>
    </lineage>
</organism>
<accession>K7MMY7</accession>
<dbReference type="Gene3D" id="3.40.50.150">
    <property type="entry name" value="Vaccinia Virus protein VP39"/>
    <property type="match status" value="1"/>
</dbReference>
<evidence type="ECO:0000256" key="3">
    <source>
        <dbReference type="ARBA" id="ARBA00023115"/>
    </source>
</evidence>
<reference evidence="6 7" key="1">
    <citation type="journal article" date="2010" name="Nature">
        <title>Genome sequence of the palaeopolyploid soybean.</title>
        <authorList>
            <person name="Schmutz J."/>
            <person name="Cannon S.B."/>
            <person name="Schlueter J."/>
            <person name="Ma J."/>
            <person name="Mitros T."/>
            <person name="Nelson W."/>
            <person name="Hyten D.L."/>
            <person name="Song Q."/>
            <person name="Thelen J.J."/>
            <person name="Cheng J."/>
            <person name="Xu D."/>
            <person name="Hellsten U."/>
            <person name="May G.D."/>
            <person name="Yu Y."/>
            <person name="Sakurai T."/>
            <person name="Umezawa T."/>
            <person name="Bhattacharyya M.K."/>
            <person name="Sandhu D."/>
            <person name="Valliyodan B."/>
            <person name="Lindquist E."/>
            <person name="Peto M."/>
            <person name="Grant D."/>
            <person name="Shu S."/>
            <person name="Goodstein D."/>
            <person name="Barry K."/>
            <person name="Futrell-Griggs M."/>
            <person name="Abernathy B."/>
            <person name="Du J."/>
            <person name="Tian Z."/>
            <person name="Zhu L."/>
            <person name="Gill N."/>
            <person name="Joshi T."/>
            <person name="Libault M."/>
            <person name="Sethuraman A."/>
            <person name="Zhang X.-C."/>
            <person name="Shinozaki K."/>
            <person name="Nguyen H.T."/>
            <person name="Wing R.A."/>
            <person name="Cregan P."/>
            <person name="Specht J."/>
            <person name="Grimwood J."/>
            <person name="Rokhsar D."/>
            <person name="Stacey G."/>
            <person name="Shoemaker R.C."/>
            <person name="Jackson S.A."/>
        </authorList>
    </citation>
    <scope>NUCLEOTIDE SEQUENCE [LARGE SCALE GENOMIC DNA]</scope>
    <source>
        <strain evidence="7">cv. Williams 82</strain>
        <tissue evidence="6">Callus</tissue>
    </source>
</reference>
<dbReference type="SMR" id="K7MMY7"/>
<dbReference type="PANTHER" id="PTHR43317:SF9">
    <property type="entry name" value="SPERMINE SYNTHASE"/>
    <property type="match status" value="1"/>
</dbReference>
<name>K7MMY7_SOYBN</name>
<dbReference type="PROSITE" id="PS51006">
    <property type="entry name" value="PABS_2"/>
    <property type="match status" value="1"/>
</dbReference>
<proteinExistence type="inferred from homology"/>
<dbReference type="EnsemblPlants" id="KRH05101">
    <property type="protein sequence ID" value="KRH05101"/>
    <property type="gene ID" value="GLYMA_17G207500"/>
</dbReference>
<dbReference type="Gramene" id="KRH05101">
    <property type="protein sequence ID" value="KRH05101"/>
    <property type="gene ID" value="GLYMA_17G207500"/>
</dbReference>
<keyword evidence="2 4" id="KW-0808">Transferase</keyword>
<dbReference type="PaxDb" id="3847-GLYMA17G31181.1"/>
<protein>
    <recommendedName>
        <fullName evidence="5">PABS domain-containing protein</fullName>
    </recommendedName>
</protein>
<dbReference type="InParanoid" id="K7MMY7"/>
<dbReference type="GO" id="GO:0006596">
    <property type="term" value="P:polyamine biosynthetic process"/>
    <property type="evidence" value="ECO:0007669"/>
    <property type="project" value="UniProtKB-UniRule"/>
</dbReference>
<comment type="similarity">
    <text evidence="1">Belongs to the spermidine/spermine synthase family.</text>
</comment>
<comment type="caution">
    <text evidence="4">Lacks conserved residue(s) required for the propagation of feature annotation.</text>
</comment>
<dbReference type="HOGENOM" id="CLU_2376960_0_0_1"/>
<dbReference type="InterPro" id="IPR030374">
    <property type="entry name" value="PABS"/>
</dbReference>
<evidence type="ECO:0000313" key="6">
    <source>
        <dbReference type="EMBL" id="KRH05101.1"/>
    </source>
</evidence>
<dbReference type="EMBL" id="CM000850">
    <property type="protein sequence ID" value="KRH05101.1"/>
    <property type="molecule type" value="Genomic_DNA"/>
</dbReference>
<evidence type="ECO:0000313" key="8">
    <source>
        <dbReference type="Proteomes" id="UP000008827"/>
    </source>
</evidence>
<dbReference type="InterPro" id="IPR029063">
    <property type="entry name" value="SAM-dependent_MTases_sf"/>
</dbReference>
<evidence type="ECO:0000256" key="2">
    <source>
        <dbReference type="ARBA" id="ARBA00022679"/>
    </source>
</evidence>
<reference evidence="7" key="2">
    <citation type="submission" date="2018-02" db="UniProtKB">
        <authorList>
            <consortium name="EnsemblPlants"/>
        </authorList>
    </citation>
    <scope>IDENTIFICATION</scope>
    <source>
        <strain evidence="7">Williams 82</strain>
    </source>
</reference>
<sequence length="95" mass="11041">MTELTNTRFLIYRFLGYVVPYSAHIPSYADIWGWVMASDSPLDLSAEELDLRMRHRIKEENGYLDGKTFTSVSTLSKTVRNSLDNETQIYINLFL</sequence>
<gene>
    <name evidence="6" type="ORF">GLYMA_17G207500</name>
</gene>
<keyword evidence="3 4" id="KW-0620">Polyamine biosynthesis</keyword>
<evidence type="ECO:0000259" key="5">
    <source>
        <dbReference type="PROSITE" id="PS51006"/>
    </source>
</evidence>
<dbReference type="GO" id="GO:0016740">
    <property type="term" value="F:transferase activity"/>
    <property type="evidence" value="ECO:0007669"/>
    <property type="project" value="UniProtKB-UniRule"/>
</dbReference>
<dbReference type="STRING" id="3847.K7MMY7"/>
<evidence type="ECO:0000256" key="4">
    <source>
        <dbReference type="PROSITE-ProRule" id="PRU00354"/>
    </source>
</evidence>
<dbReference type="Proteomes" id="UP000008827">
    <property type="component" value="Chromosome 17"/>
</dbReference>
<keyword evidence="8" id="KW-1185">Reference proteome</keyword>
<reference evidence="6" key="3">
    <citation type="submission" date="2018-07" db="EMBL/GenBank/DDBJ databases">
        <title>WGS assembly of Glycine max.</title>
        <authorList>
            <person name="Schmutz J."/>
            <person name="Cannon S."/>
            <person name="Schlueter J."/>
            <person name="Ma J."/>
            <person name="Mitros T."/>
            <person name="Nelson W."/>
            <person name="Hyten D."/>
            <person name="Song Q."/>
            <person name="Thelen J."/>
            <person name="Cheng J."/>
            <person name="Xu D."/>
            <person name="Hellsten U."/>
            <person name="May G."/>
            <person name="Yu Y."/>
            <person name="Sakurai T."/>
            <person name="Umezawa T."/>
            <person name="Bhattacharyya M."/>
            <person name="Sandhu D."/>
            <person name="Valliyodan B."/>
            <person name="Lindquist E."/>
            <person name="Peto M."/>
            <person name="Grant D."/>
            <person name="Shu S."/>
            <person name="Goodstein D."/>
            <person name="Barry K."/>
            <person name="Futrell-Griggs M."/>
            <person name="Abernathy B."/>
            <person name="Du J."/>
            <person name="Tian Z."/>
            <person name="Zhu L."/>
            <person name="Gill N."/>
            <person name="Joshi T."/>
            <person name="Libault M."/>
            <person name="Sethuraman A."/>
            <person name="Zhang X."/>
            <person name="Shinozaki K."/>
            <person name="Nguyen H."/>
            <person name="Wing R."/>
            <person name="Cregan P."/>
            <person name="Specht J."/>
            <person name="Grimwood J."/>
            <person name="Rokhsar D."/>
            <person name="Stacey G."/>
            <person name="Shoemaker R."/>
            <person name="Jackson S."/>
        </authorList>
    </citation>
    <scope>NUCLEOTIDE SEQUENCE</scope>
    <source>
        <tissue evidence="6">Callus</tissue>
    </source>
</reference>
<dbReference type="eggNOG" id="KOG1562">
    <property type="taxonomic scope" value="Eukaryota"/>
</dbReference>
<dbReference type="PANTHER" id="PTHR43317">
    <property type="entry name" value="THERMOSPERMINE SYNTHASE ACAULIS5"/>
    <property type="match status" value="1"/>
</dbReference>
<feature type="domain" description="PABS" evidence="5">
    <location>
        <begin position="1"/>
        <end position="39"/>
    </location>
</feature>
<dbReference type="AlphaFoldDB" id="K7MMY7"/>